<sequence length="208" mass="24390">MKALKRWLYKRLKPEVWHKFHWEIDREKPIEETCFVVFDTETTGLDLKRDEAISIGAVKIEGLKIDLSKSFYRLLKPSRAFADSIKVHGITPQDLKEAKERREVCQEFIEYAKGCLLVGYFVHIDIAMIRRLIEEECDGFFYPYALDLLDMIGEERASSLEELAKKFKIPTSTLHNALEDAYTTALILLRVLRHENYRKVRDLPLKVV</sequence>
<keyword evidence="1" id="KW-0540">Nuclease</keyword>
<dbReference type="InterPro" id="IPR036397">
    <property type="entry name" value="RNaseH_sf"/>
</dbReference>
<dbReference type="SUPFAM" id="SSF53098">
    <property type="entry name" value="Ribonuclease H-like"/>
    <property type="match status" value="1"/>
</dbReference>
<protein>
    <submittedName>
        <fullName evidence="7">3'-5' exonuclease</fullName>
    </submittedName>
</protein>
<dbReference type="SMART" id="SM00479">
    <property type="entry name" value="EXOIII"/>
    <property type="match status" value="1"/>
</dbReference>
<dbReference type="Gene3D" id="3.30.420.10">
    <property type="entry name" value="Ribonuclease H-like superfamily/Ribonuclease H"/>
    <property type="match status" value="1"/>
</dbReference>
<organism evidence="7">
    <name type="scientific">Hydrogenobacter sp</name>
    <dbReference type="NCBI Taxonomy" id="2152829"/>
    <lineage>
        <taxon>Bacteria</taxon>
        <taxon>Pseudomonadati</taxon>
        <taxon>Aquificota</taxon>
        <taxon>Aquificia</taxon>
        <taxon>Aquificales</taxon>
        <taxon>Aquificaceae</taxon>
        <taxon>Hydrogenobacter</taxon>
    </lineage>
</organism>
<dbReference type="NCBIfam" id="TIGR00573">
    <property type="entry name" value="dnaq"/>
    <property type="match status" value="1"/>
</dbReference>
<dbReference type="GO" id="GO:0006260">
    <property type="term" value="P:DNA replication"/>
    <property type="evidence" value="ECO:0007669"/>
    <property type="project" value="InterPro"/>
</dbReference>
<dbReference type="GO" id="GO:0005829">
    <property type="term" value="C:cytosol"/>
    <property type="evidence" value="ECO:0007669"/>
    <property type="project" value="TreeGrafter"/>
</dbReference>
<keyword evidence="2" id="KW-0378">Hydrolase</keyword>
<evidence type="ECO:0000256" key="2">
    <source>
        <dbReference type="ARBA" id="ARBA00022801"/>
    </source>
</evidence>
<gene>
    <name evidence="7" type="ORF">ENO47_07145</name>
</gene>
<dbReference type="GO" id="GO:0003677">
    <property type="term" value="F:DNA binding"/>
    <property type="evidence" value="ECO:0007669"/>
    <property type="project" value="InterPro"/>
</dbReference>
<evidence type="ECO:0000256" key="5">
    <source>
        <dbReference type="ARBA" id="ARBA00026073"/>
    </source>
</evidence>
<dbReference type="Pfam" id="PF00929">
    <property type="entry name" value="RNase_T"/>
    <property type="match status" value="1"/>
</dbReference>
<dbReference type="InterPro" id="IPR006054">
    <property type="entry name" value="DnaQ"/>
</dbReference>
<feature type="domain" description="Exonuclease" evidence="6">
    <location>
        <begin position="34"/>
        <end position="197"/>
    </location>
</feature>
<dbReference type="InterPro" id="IPR012337">
    <property type="entry name" value="RNaseH-like_sf"/>
</dbReference>
<proteinExistence type="predicted"/>
<evidence type="ECO:0000259" key="6">
    <source>
        <dbReference type="SMART" id="SM00479"/>
    </source>
</evidence>
<dbReference type="FunFam" id="3.30.420.10:FF:000045">
    <property type="entry name" value="3'-5' exonuclease DinG"/>
    <property type="match status" value="1"/>
</dbReference>
<keyword evidence="3 7" id="KW-0269">Exonuclease</keyword>
<comment type="function">
    <text evidence="4">DNA polymerase III is a complex, multichain enzyme responsible for most of the replicative synthesis in bacteria. The epsilon subunit contain the editing function and is a proofreading 3'-5' exonuclease.</text>
</comment>
<dbReference type="PANTHER" id="PTHR30231">
    <property type="entry name" value="DNA POLYMERASE III SUBUNIT EPSILON"/>
    <property type="match status" value="1"/>
</dbReference>
<evidence type="ECO:0000256" key="4">
    <source>
        <dbReference type="ARBA" id="ARBA00025483"/>
    </source>
</evidence>
<comment type="subunit">
    <text evidence="5">DNA polymerase III contains a core (composed of alpha, epsilon and theta chains) that associates with a tau subunit. This core dimerizes to form the POLIII' complex. PolIII' associates with the gamma complex (composed of gamma, delta, delta', psi and chi chains) and with the beta chain to form the complete DNA polymerase III complex.</text>
</comment>
<reference evidence="7" key="1">
    <citation type="journal article" date="2020" name="mSystems">
        <title>Genome- and Community-Level Interaction Insights into Carbon Utilization and Element Cycling Functions of Hydrothermarchaeota in Hydrothermal Sediment.</title>
        <authorList>
            <person name="Zhou Z."/>
            <person name="Liu Y."/>
            <person name="Xu W."/>
            <person name="Pan J."/>
            <person name="Luo Z.H."/>
            <person name="Li M."/>
        </authorList>
    </citation>
    <scope>NUCLEOTIDE SEQUENCE [LARGE SCALE GENOMIC DNA]</scope>
    <source>
        <strain evidence="7">SpSt-132</strain>
    </source>
</reference>
<dbReference type="PANTHER" id="PTHR30231:SF4">
    <property type="entry name" value="PROTEIN NEN2"/>
    <property type="match status" value="1"/>
</dbReference>
<dbReference type="GO" id="GO:0003887">
    <property type="term" value="F:DNA-directed DNA polymerase activity"/>
    <property type="evidence" value="ECO:0007669"/>
    <property type="project" value="InterPro"/>
</dbReference>
<evidence type="ECO:0000313" key="7">
    <source>
        <dbReference type="EMBL" id="HEW46420.1"/>
    </source>
</evidence>
<dbReference type="InterPro" id="IPR013520">
    <property type="entry name" value="Ribonucl_H"/>
</dbReference>
<dbReference type="EMBL" id="DSFP01000064">
    <property type="protein sequence ID" value="HEW46420.1"/>
    <property type="molecule type" value="Genomic_DNA"/>
</dbReference>
<evidence type="ECO:0000256" key="1">
    <source>
        <dbReference type="ARBA" id="ARBA00022722"/>
    </source>
</evidence>
<dbReference type="GO" id="GO:0008408">
    <property type="term" value="F:3'-5' exonuclease activity"/>
    <property type="evidence" value="ECO:0007669"/>
    <property type="project" value="TreeGrafter"/>
</dbReference>
<comment type="caution">
    <text evidence="7">The sequence shown here is derived from an EMBL/GenBank/DDBJ whole genome shotgun (WGS) entry which is preliminary data.</text>
</comment>
<name>A0A7C2V422_9AQUI</name>
<evidence type="ECO:0000256" key="3">
    <source>
        <dbReference type="ARBA" id="ARBA00022839"/>
    </source>
</evidence>
<accession>A0A7C2V422</accession>
<dbReference type="AlphaFoldDB" id="A0A7C2V422"/>
<dbReference type="CDD" id="cd06127">
    <property type="entry name" value="DEDDh"/>
    <property type="match status" value="1"/>
</dbReference>